<organism evidence="1 2">
    <name type="scientific">Symplocastrum torsivum CPER-KK1</name>
    <dbReference type="NCBI Taxonomy" id="450513"/>
    <lineage>
        <taxon>Bacteria</taxon>
        <taxon>Bacillati</taxon>
        <taxon>Cyanobacteriota</taxon>
        <taxon>Cyanophyceae</taxon>
        <taxon>Oscillatoriophycideae</taxon>
        <taxon>Oscillatoriales</taxon>
        <taxon>Microcoleaceae</taxon>
        <taxon>Symplocastrum</taxon>
    </lineage>
</organism>
<evidence type="ECO:0000313" key="2">
    <source>
        <dbReference type="Proteomes" id="UP000753908"/>
    </source>
</evidence>
<dbReference type="SUPFAM" id="SSF53448">
    <property type="entry name" value="Nucleotide-diphospho-sugar transferases"/>
    <property type="match status" value="1"/>
</dbReference>
<dbReference type="PANTHER" id="PTHR36529">
    <property type="entry name" value="SLL1095 PROTEIN"/>
    <property type="match status" value="1"/>
</dbReference>
<dbReference type="EMBL" id="JAHHIF010000004">
    <property type="protein sequence ID" value="MBW4543597.1"/>
    <property type="molecule type" value="Genomic_DNA"/>
</dbReference>
<accession>A0A951U8B3</accession>
<reference evidence="1" key="1">
    <citation type="submission" date="2021-05" db="EMBL/GenBank/DDBJ databases">
        <authorList>
            <person name="Pietrasiak N."/>
            <person name="Ward R."/>
            <person name="Stajich J.E."/>
            <person name="Kurbessoian T."/>
        </authorList>
    </citation>
    <scope>NUCLEOTIDE SEQUENCE</scope>
    <source>
        <strain evidence="1">CPER-KK1</strain>
    </source>
</reference>
<dbReference type="Proteomes" id="UP000753908">
    <property type="component" value="Unassembled WGS sequence"/>
</dbReference>
<evidence type="ECO:0000313" key="1">
    <source>
        <dbReference type="EMBL" id="MBW4543597.1"/>
    </source>
</evidence>
<gene>
    <name evidence="1" type="ORF">KME25_03975</name>
</gene>
<dbReference type="PANTHER" id="PTHR36529:SF1">
    <property type="entry name" value="GLYCOSYLTRANSFERASE"/>
    <property type="match status" value="1"/>
</dbReference>
<dbReference type="InterPro" id="IPR029044">
    <property type="entry name" value="Nucleotide-diphossugar_trans"/>
</dbReference>
<reference evidence="1" key="2">
    <citation type="journal article" date="2022" name="Microbiol. Resour. Announc.">
        <title>Metagenome Sequencing to Explore Phylogenomics of Terrestrial Cyanobacteria.</title>
        <authorList>
            <person name="Ward R.D."/>
            <person name="Stajich J.E."/>
            <person name="Johansen J.R."/>
            <person name="Huntemann M."/>
            <person name="Clum A."/>
            <person name="Foster B."/>
            <person name="Foster B."/>
            <person name="Roux S."/>
            <person name="Palaniappan K."/>
            <person name="Varghese N."/>
            <person name="Mukherjee S."/>
            <person name="Reddy T.B.K."/>
            <person name="Daum C."/>
            <person name="Copeland A."/>
            <person name="Chen I.A."/>
            <person name="Ivanova N.N."/>
            <person name="Kyrpides N.C."/>
            <person name="Shapiro N."/>
            <person name="Eloe-Fadrosh E.A."/>
            <person name="Pietrasiak N."/>
        </authorList>
    </citation>
    <scope>NUCLEOTIDE SEQUENCE</scope>
    <source>
        <strain evidence="1">CPER-KK1</strain>
    </source>
</reference>
<proteinExistence type="predicted"/>
<dbReference type="Pfam" id="PF09837">
    <property type="entry name" value="DUF2064"/>
    <property type="match status" value="1"/>
</dbReference>
<dbReference type="AlphaFoldDB" id="A0A951U8B3"/>
<dbReference type="Gene3D" id="3.90.550.10">
    <property type="entry name" value="Spore Coat Polysaccharide Biosynthesis Protein SpsA, Chain A"/>
    <property type="match status" value="1"/>
</dbReference>
<dbReference type="NCBIfam" id="TIGR04282">
    <property type="entry name" value="glyco_like_cofC"/>
    <property type="match status" value="1"/>
</dbReference>
<comment type="caution">
    <text evidence="1">The sequence shown here is derived from an EMBL/GenBank/DDBJ whole genome shotgun (WGS) entry which is preliminary data.</text>
</comment>
<dbReference type="InterPro" id="IPR018641">
    <property type="entry name" value="Trfase_1_rSAM/seldom-assoc"/>
</dbReference>
<sequence length="217" mass="23947">MKSLFDSTPLHKFKGRTVSECLIIFTRYPEPGKTKTRLIPVLGAEGAASLQRQMTEQTIAKAKALQCERQISIAVYFSDGSQPLMENWLGTSVVYRRQSDGDLGTRIAVAFQTELEAGAQGVVIIGTDCPDLTIEILTQAFEALKEHDLVLGPAADGGYYLIGLRRLFPELFVEVSWGTSQVRQQTVEIAQSIDLAIAFLPLLNDIDRPEDLVGRSF</sequence>
<name>A0A951U8B3_9CYAN</name>
<protein>
    <submittedName>
        <fullName evidence="1">TIGR04282 family arsenosugar biosynthesis glycosyltransferase</fullName>
    </submittedName>
</protein>